<evidence type="ECO:0000313" key="2">
    <source>
        <dbReference type="EMBL" id="KRN80035.1"/>
    </source>
</evidence>
<evidence type="ECO:0000259" key="1">
    <source>
        <dbReference type="Pfam" id="PF07872"/>
    </source>
</evidence>
<dbReference type="Pfam" id="PF07872">
    <property type="entry name" value="DUF1659"/>
    <property type="match status" value="1"/>
</dbReference>
<dbReference type="OrthoDB" id="2322664at2"/>
<feature type="domain" description="DUF1659" evidence="1">
    <location>
        <begin position="3"/>
        <end position="66"/>
    </location>
</feature>
<protein>
    <recommendedName>
        <fullName evidence="1">DUF1659 domain-containing protein</fullName>
    </recommendedName>
</protein>
<dbReference type="STRING" id="53444.AYR59_00790"/>
<dbReference type="GeneID" id="61249417"/>
<gene>
    <name evidence="2" type="ORF">IV52_GL000153</name>
</gene>
<dbReference type="RefSeq" id="WP_054646644.1">
    <property type="nucleotide sequence ID" value="NZ_FUXS01000004.1"/>
</dbReference>
<accession>A0A0R2JSK5</accession>
<sequence>MKKTWIKANATYTMVGAGHEKGLRRNFTNVVEDVSDEQLTKFGAVLADLSGDSFEKVVVNNATIIAE</sequence>
<keyword evidence="3" id="KW-1185">Reference proteome</keyword>
<dbReference type="Proteomes" id="UP000051565">
    <property type="component" value="Unassembled WGS sequence"/>
</dbReference>
<evidence type="ECO:0000313" key="3">
    <source>
        <dbReference type="Proteomes" id="UP000051565"/>
    </source>
</evidence>
<name>A0A0R2JSK5_9LACO</name>
<comment type="caution">
    <text evidence="2">The sequence shown here is derived from an EMBL/GenBank/DDBJ whole genome shotgun (WGS) entry which is preliminary data.</text>
</comment>
<dbReference type="InterPro" id="IPR012454">
    <property type="entry name" value="DUF1659"/>
</dbReference>
<dbReference type="EMBL" id="JQBT01000012">
    <property type="protein sequence ID" value="KRN80035.1"/>
    <property type="molecule type" value="Genomic_DNA"/>
</dbReference>
<reference evidence="2 3" key="1">
    <citation type="journal article" date="2015" name="Genome Announc.">
        <title>Expanding the biotechnology potential of lactobacilli through comparative genomics of 213 strains and associated genera.</title>
        <authorList>
            <person name="Sun Z."/>
            <person name="Harris H.M."/>
            <person name="McCann A."/>
            <person name="Guo C."/>
            <person name="Argimon S."/>
            <person name="Zhang W."/>
            <person name="Yang X."/>
            <person name="Jeffery I.B."/>
            <person name="Cooney J.C."/>
            <person name="Kagawa T.F."/>
            <person name="Liu W."/>
            <person name="Song Y."/>
            <person name="Salvetti E."/>
            <person name="Wrobel A."/>
            <person name="Rasinkangas P."/>
            <person name="Parkhill J."/>
            <person name="Rea M.C."/>
            <person name="O'Sullivan O."/>
            <person name="Ritari J."/>
            <person name="Douillard F.P."/>
            <person name="Paul Ross R."/>
            <person name="Yang R."/>
            <person name="Briner A.E."/>
            <person name="Felis G.E."/>
            <person name="de Vos W.M."/>
            <person name="Barrangou R."/>
            <person name="Klaenhammer T.R."/>
            <person name="Caufield P.W."/>
            <person name="Cui Y."/>
            <person name="Zhang H."/>
            <person name="O'Toole P.W."/>
        </authorList>
    </citation>
    <scope>NUCLEOTIDE SEQUENCE [LARGE SCALE GENOMIC DNA]</scope>
    <source>
        <strain evidence="2 3">DSM 20690</strain>
    </source>
</reference>
<proteinExistence type="predicted"/>
<dbReference type="AlphaFoldDB" id="A0A0R2JSK5"/>
<dbReference type="PATRIC" id="fig|1122148.6.peg.160"/>
<organism evidence="2 3">
    <name type="scientific">Fructilactobacillus lindneri DSM 20690 = JCM 11027</name>
    <dbReference type="NCBI Taxonomy" id="1122148"/>
    <lineage>
        <taxon>Bacteria</taxon>
        <taxon>Bacillati</taxon>
        <taxon>Bacillota</taxon>
        <taxon>Bacilli</taxon>
        <taxon>Lactobacillales</taxon>
        <taxon>Lactobacillaceae</taxon>
        <taxon>Fructilactobacillus</taxon>
    </lineage>
</organism>